<accession>A0AAV9CVA3</accession>
<feature type="region of interest" description="Disordered" evidence="1">
    <location>
        <begin position="1"/>
        <end position="29"/>
    </location>
</feature>
<dbReference type="Proteomes" id="UP001180020">
    <property type="component" value="Unassembled WGS sequence"/>
</dbReference>
<name>A0AAV9CVA3_ACOCL</name>
<comment type="caution">
    <text evidence="2">The sequence shown here is derived from an EMBL/GenBank/DDBJ whole genome shotgun (WGS) entry which is preliminary data.</text>
</comment>
<evidence type="ECO:0000256" key="1">
    <source>
        <dbReference type="SAM" id="MobiDB-lite"/>
    </source>
</evidence>
<dbReference type="EMBL" id="JAUJYO010000017">
    <property type="protein sequence ID" value="KAK1292706.1"/>
    <property type="molecule type" value="Genomic_DNA"/>
</dbReference>
<proteinExistence type="predicted"/>
<reference evidence="2" key="1">
    <citation type="journal article" date="2023" name="Nat. Commun.">
        <title>Diploid and tetraploid genomes of Acorus and the evolution of monocots.</title>
        <authorList>
            <person name="Ma L."/>
            <person name="Liu K.W."/>
            <person name="Li Z."/>
            <person name="Hsiao Y.Y."/>
            <person name="Qi Y."/>
            <person name="Fu T."/>
            <person name="Tang G.D."/>
            <person name="Zhang D."/>
            <person name="Sun W.H."/>
            <person name="Liu D.K."/>
            <person name="Li Y."/>
            <person name="Chen G.Z."/>
            <person name="Liu X.D."/>
            <person name="Liao X.Y."/>
            <person name="Jiang Y.T."/>
            <person name="Yu X."/>
            <person name="Hao Y."/>
            <person name="Huang J."/>
            <person name="Zhao X.W."/>
            <person name="Ke S."/>
            <person name="Chen Y.Y."/>
            <person name="Wu W.L."/>
            <person name="Hsu J.L."/>
            <person name="Lin Y.F."/>
            <person name="Huang M.D."/>
            <person name="Li C.Y."/>
            <person name="Huang L."/>
            <person name="Wang Z.W."/>
            <person name="Zhao X."/>
            <person name="Zhong W.Y."/>
            <person name="Peng D.H."/>
            <person name="Ahmad S."/>
            <person name="Lan S."/>
            <person name="Zhang J.S."/>
            <person name="Tsai W.C."/>
            <person name="Van de Peer Y."/>
            <person name="Liu Z.J."/>
        </authorList>
    </citation>
    <scope>NUCLEOTIDE SEQUENCE</scope>
    <source>
        <strain evidence="2">CP</strain>
    </source>
</reference>
<feature type="compositionally biased region" description="Basic and acidic residues" evidence="1">
    <location>
        <begin position="1"/>
        <end position="12"/>
    </location>
</feature>
<evidence type="ECO:0000313" key="3">
    <source>
        <dbReference type="Proteomes" id="UP001180020"/>
    </source>
</evidence>
<evidence type="ECO:0000313" key="2">
    <source>
        <dbReference type="EMBL" id="KAK1292706.1"/>
    </source>
</evidence>
<feature type="region of interest" description="Disordered" evidence="1">
    <location>
        <begin position="85"/>
        <end position="112"/>
    </location>
</feature>
<keyword evidence="3" id="KW-1185">Reference proteome</keyword>
<gene>
    <name evidence="2" type="ORF">QJS10_CPB17g01724</name>
</gene>
<dbReference type="AlphaFoldDB" id="A0AAV9CVA3"/>
<protein>
    <submittedName>
        <fullName evidence="2">Uncharacterized protein</fullName>
    </submittedName>
</protein>
<organism evidence="2 3">
    <name type="scientific">Acorus calamus</name>
    <name type="common">Sweet flag</name>
    <dbReference type="NCBI Taxonomy" id="4465"/>
    <lineage>
        <taxon>Eukaryota</taxon>
        <taxon>Viridiplantae</taxon>
        <taxon>Streptophyta</taxon>
        <taxon>Embryophyta</taxon>
        <taxon>Tracheophyta</taxon>
        <taxon>Spermatophyta</taxon>
        <taxon>Magnoliopsida</taxon>
        <taxon>Liliopsida</taxon>
        <taxon>Acoraceae</taxon>
        <taxon>Acorus</taxon>
    </lineage>
</organism>
<reference evidence="2" key="2">
    <citation type="submission" date="2023-06" db="EMBL/GenBank/DDBJ databases">
        <authorList>
            <person name="Ma L."/>
            <person name="Liu K.-W."/>
            <person name="Li Z."/>
            <person name="Hsiao Y.-Y."/>
            <person name="Qi Y."/>
            <person name="Fu T."/>
            <person name="Tang G."/>
            <person name="Zhang D."/>
            <person name="Sun W.-H."/>
            <person name="Liu D.-K."/>
            <person name="Li Y."/>
            <person name="Chen G.-Z."/>
            <person name="Liu X.-D."/>
            <person name="Liao X.-Y."/>
            <person name="Jiang Y.-T."/>
            <person name="Yu X."/>
            <person name="Hao Y."/>
            <person name="Huang J."/>
            <person name="Zhao X.-W."/>
            <person name="Ke S."/>
            <person name="Chen Y.-Y."/>
            <person name="Wu W.-L."/>
            <person name="Hsu J.-L."/>
            <person name="Lin Y.-F."/>
            <person name="Huang M.-D."/>
            <person name="Li C.-Y."/>
            <person name="Huang L."/>
            <person name="Wang Z.-W."/>
            <person name="Zhao X."/>
            <person name="Zhong W.-Y."/>
            <person name="Peng D.-H."/>
            <person name="Ahmad S."/>
            <person name="Lan S."/>
            <person name="Zhang J.-S."/>
            <person name="Tsai W.-C."/>
            <person name="Van De Peer Y."/>
            <person name="Liu Z.-J."/>
        </authorList>
    </citation>
    <scope>NUCLEOTIDE SEQUENCE</scope>
    <source>
        <strain evidence="2">CP</strain>
        <tissue evidence="2">Leaves</tissue>
    </source>
</reference>
<sequence>MIEAQIEKEREQKRRLRNKQQIPSMTEEQIERLRALRREQRAQRSEEEKQREKECRRVRYMERKMSEKYLKKALQCSPVDQLVDHGAQEEPIEHMNVSQRRLRDKQERESRD</sequence>